<organism evidence="1 2">
    <name type="scientific">Algoriphagus faecimaris</name>
    <dbReference type="NCBI Taxonomy" id="686796"/>
    <lineage>
        <taxon>Bacteria</taxon>
        <taxon>Pseudomonadati</taxon>
        <taxon>Bacteroidota</taxon>
        <taxon>Cytophagia</taxon>
        <taxon>Cytophagales</taxon>
        <taxon>Cyclobacteriaceae</taxon>
        <taxon>Algoriphagus</taxon>
    </lineage>
</organism>
<evidence type="ECO:0000313" key="1">
    <source>
        <dbReference type="EMBL" id="SDC65744.1"/>
    </source>
</evidence>
<dbReference type="AlphaFoldDB" id="A0A1G6NE89"/>
<accession>A0A1G6NE89</accession>
<dbReference type="STRING" id="686796.SAMN04488104_100377"/>
<evidence type="ECO:0000313" key="2">
    <source>
        <dbReference type="Proteomes" id="UP000199060"/>
    </source>
</evidence>
<keyword evidence="2" id="KW-1185">Reference proteome</keyword>
<dbReference type="EMBL" id="FNAC01000003">
    <property type="protein sequence ID" value="SDC65744.1"/>
    <property type="molecule type" value="Genomic_DNA"/>
</dbReference>
<sequence>MESLLRQSLANLKIGIKPIVTVYYFQIANWQALRFKNDGLSIGEDLELFASEQKCT</sequence>
<gene>
    <name evidence="1" type="ORF">SAMN04488104_100377</name>
</gene>
<name>A0A1G6NE89_9BACT</name>
<protein>
    <submittedName>
        <fullName evidence="1">Uncharacterized protein</fullName>
    </submittedName>
</protein>
<proteinExistence type="predicted"/>
<dbReference type="Proteomes" id="UP000199060">
    <property type="component" value="Unassembled WGS sequence"/>
</dbReference>
<reference evidence="2" key="1">
    <citation type="submission" date="2016-10" db="EMBL/GenBank/DDBJ databases">
        <authorList>
            <person name="Varghese N."/>
            <person name="Submissions S."/>
        </authorList>
    </citation>
    <scope>NUCLEOTIDE SEQUENCE [LARGE SCALE GENOMIC DNA]</scope>
    <source>
        <strain evidence="2">DSM 23095</strain>
    </source>
</reference>